<gene>
    <name evidence="1" type="ORF">PsorP6_001567</name>
</gene>
<evidence type="ECO:0000313" key="2">
    <source>
        <dbReference type="Proteomes" id="UP001163321"/>
    </source>
</evidence>
<evidence type="ECO:0000313" key="1">
    <source>
        <dbReference type="EMBL" id="KAI9920903.1"/>
    </source>
</evidence>
<name>A0ACC0WPV9_9STRA</name>
<keyword evidence="2" id="KW-1185">Reference proteome</keyword>
<accession>A0ACC0WPV9</accession>
<organism evidence="1 2">
    <name type="scientific">Peronosclerospora sorghi</name>
    <dbReference type="NCBI Taxonomy" id="230839"/>
    <lineage>
        <taxon>Eukaryota</taxon>
        <taxon>Sar</taxon>
        <taxon>Stramenopiles</taxon>
        <taxon>Oomycota</taxon>
        <taxon>Peronosporomycetes</taxon>
        <taxon>Peronosporales</taxon>
        <taxon>Peronosporaceae</taxon>
        <taxon>Peronosclerospora</taxon>
    </lineage>
</organism>
<dbReference type="Proteomes" id="UP001163321">
    <property type="component" value="Chromosome 1"/>
</dbReference>
<sequence>MTLVYLFETYLDYRQYRKLQDKQFPPPLKQAIEALGADDDDDKTGHTTLLAATQAKFDTSRAYGVDRSVFGLVKAAYTQVEATALLVLGYWPLLWTVSGRILVSMGLDPTNEISRALLLVTLTSVREMLVGLPFDVYATFVLEARHGFNQQTFRLFIMDKLKQWMLLLVLGYPVLSVLLCVIRWGGPSFYMYGWAFLFVISLLLITVYPVAILPLFNTFTPLAQGTLRSRIEALAAEVAFPLANIFVTDGSKRSRHSNAYLIGLFRTKRIVLYDTLVDQATEDEIVAIVGHELGHWRLGHVLEAFGIQQATILAYLYAFGWCMQNRELFCSFGFAGDVATPVMIGGLLFSQTLWAPVDHVLTFLGTLATRRNEFAADAFAVDLGHERALQSGLTKLAIENLANMNPDALYSTYHYSHPPLLERLDAIAARGKKVR</sequence>
<protein>
    <submittedName>
        <fullName evidence="1">Uncharacterized protein</fullName>
    </submittedName>
</protein>
<reference evidence="1 2" key="1">
    <citation type="journal article" date="2022" name="bioRxiv">
        <title>The genome of the oomycete Peronosclerospora sorghi, a cosmopolitan pathogen of maize and sorghum, is inflated with dispersed pseudogenes.</title>
        <authorList>
            <person name="Fletcher K."/>
            <person name="Martin F."/>
            <person name="Isakeit T."/>
            <person name="Cavanaugh K."/>
            <person name="Magill C."/>
            <person name="Michelmore R."/>
        </authorList>
    </citation>
    <scope>NUCLEOTIDE SEQUENCE [LARGE SCALE GENOMIC DNA]</scope>
    <source>
        <strain evidence="1">P6</strain>
    </source>
</reference>
<proteinExistence type="predicted"/>
<comment type="caution">
    <text evidence="1">The sequence shown here is derived from an EMBL/GenBank/DDBJ whole genome shotgun (WGS) entry which is preliminary data.</text>
</comment>
<dbReference type="EMBL" id="CM047580">
    <property type="protein sequence ID" value="KAI9920903.1"/>
    <property type="molecule type" value="Genomic_DNA"/>
</dbReference>